<dbReference type="InterPro" id="IPR016181">
    <property type="entry name" value="Acyl_CoA_acyltransferase"/>
</dbReference>
<evidence type="ECO:0000259" key="1">
    <source>
        <dbReference type="PROSITE" id="PS51186"/>
    </source>
</evidence>
<dbReference type="Gene3D" id="3.40.630.30">
    <property type="match status" value="1"/>
</dbReference>
<dbReference type="SUPFAM" id="SSF55729">
    <property type="entry name" value="Acyl-CoA N-acyltransferases (Nat)"/>
    <property type="match status" value="1"/>
</dbReference>
<name>A0A0S4RRG4_CAMHY</name>
<keyword evidence="3" id="KW-1185">Reference proteome</keyword>
<proteinExistence type="predicted"/>
<dbReference type="RefSeq" id="WP_059429238.1">
    <property type="nucleotide sequence ID" value="NZ_FAUU01000001.1"/>
</dbReference>
<dbReference type="CDD" id="cd04301">
    <property type="entry name" value="NAT_SF"/>
    <property type="match status" value="1"/>
</dbReference>
<dbReference type="PROSITE" id="PS51186">
    <property type="entry name" value="GNAT"/>
    <property type="match status" value="1"/>
</dbReference>
<sequence>MNLHNEFLNYFYNGGFKFSNNTLSIDSIKNKLEQNQVCLKRIADNFFLTQNGFITYFINDITSFDIQGTYIKLIRKTPICELENMFLSINKFSIFDRYIGMSLKNSGFGFQSLGEVQKALLDDMDEIYDFFINYFDKKYLFISKTELKNRIQEGQVLIIKQDKKTVGALVYFLNLNSAHLDFMAVSKEFRKSGIGRKLMSCFLGLNAWHFKLFVRDTNIEAIEFYKKFGFEFNDIRILFYKRKNKI</sequence>
<dbReference type="AlphaFoldDB" id="A0A0S4RRG4"/>
<reference evidence="2 3" key="1">
    <citation type="submission" date="2015-11" db="EMBL/GenBank/DDBJ databases">
        <authorList>
            <consortium name="Pathogen Informatics"/>
        </authorList>
    </citation>
    <scope>NUCLEOTIDE SEQUENCE [LARGE SCALE GENOMIC DNA]</scope>
    <source>
        <strain evidence="2 3">006A-0059</strain>
    </source>
</reference>
<dbReference type="GO" id="GO:0016747">
    <property type="term" value="F:acyltransferase activity, transferring groups other than amino-acyl groups"/>
    <property type="evidence" value="ECO:0007669"/>
    <property type="project" value="InterPro"/>
</dbReference>
<comment type="caution">
    <text evidence="2">The sequence shown here is derived from an EMBL/GenBank/DDBJ whole genome shotgun (WGS) entry which is preliminary data.</text>
</comment>
<dbReference type="Pfam" id="PF13508">
    <property type="entry name" value="Acetyltransf_7"/>
    <property type="match status" value="1"/>
</dbReference>
<evidence type="ECO:0000313" key="3">
    <source>
        <dbReference type="Proteomes" id="UP000052237"/>
    </source>
</evidence>
<dbReference type="Proteomes" id="UP000052237">
    <property type="component" value="Unassembled WGS sequence"/>
</dbReference>
<evidence type="ECO:0000313" key="2">
    <source>
        <dbReference type="EMBL" id="CUU76668.1"/>
    </source>
</evidence>
<gene>
    <name evidence="2" type="ORF">ERS686654_00785</name>
</gene>
<dbReference type="EMBL" id="FAVB01000002">
    <property type="protein sequence ID" value="CUU76668.1"/>
    <property type="molecule type" value="Genomic_DNA"/>
</dbReference>
<dbReference type="InterPro" id="IPR000182">
    <property type="entry name" value="GNAT_dom"/>
</dbReference>
<feature type="domain" description="N-acetyltransferase" evidence="1">
    <location>
        <begin position="114"/>
        <end position="246"/>
    </location>
</feature>
<organism evidence="2 3">
    <name type="scientific">Campylobacter hyointestinalis subsp. hyointestinalis</name>
    <dbReference type="NCBI Taxonomy" id="91352"/>
    <lineage>
        <taxon>Bacteria</taxon>
        <taxon>Pseudomonadati</taxon>
        <taxon>Campylobacterota</taxon>
        <taxon>Epsilonproteobacteria</taxon>
        <taxon>Campylobacterales</taxon>
        <taxon>Campylobacteraceae</taxon>
        <taxon>Campylobacter</taxon>
    </lineage>
</organism>
<accession>A0A0S4RRG4</accession>
<protein>
    <submittedName>
        <fullName evidence="2">Acetyltransferase, gnat family</fullName>
    </submittedName>
</protein>